<evidence type="ECO:0000313" key="1">
    <source>
        <dbReference type="EMBL" id="EXZ29164.1"/>
    </source>
</evidence>
<comment type="caution">
    <text evidence="1">The sequence shown here is derived from an EMBL/GenBank/DDBJ whole genome shotgun (WGS) entry which is preliminary data.</text>
</comment>
<organism evidence="1 2">
    <name type="scientific">Bacteroides fragilis str. S36L11</name>
    <dbReference type="NCBI Taxonomy" id="1339327"/>
    <lineage>
        <taxon>Bacteria</taxon>
        <taxon>Pseudomonadati</taxon>
        <taxon>Bacteroidota</taxon>
        <taxon>Bacteroidia</taxon>
        <taxon>Bacteroidales</taxon>
        <taxon>Bacteroidaceae</taxon>
        <taxon>Bacteroides</taxon>
    </lineage>
</organism>
<name>A0A015Z2U2_BACFG</name>
<dbReference type="Proteomes" id="UP000022082">
    <property type="component" value="Unassembled WGS sequence"/>
</dbReference>
<proteinExistence type="predicted"/>
<reference evidence="1 2" key="1">
    <citation type="submission" date="2014-02" db="EMBL/GenBank/DDBJ databases">
        <authorList>
            <person name="Sears C."/>
            <person name="Carroll K."/>
            <person name="Sack B.R."/>
            <person name="Qadri F."/>
            <person name="Myers L.L."/>
            <person name="Chung G.-T."/>
            <person name="Escheverria P."/>
            <person name="Fraser C.M."/>
            <person name="Sadzewicz L."/>
            <person name="Shefchek K.A."/>
            <person name="Tallon L."/>
            <person name="Das S.P."/>
            <person name="Daugherty S."/>
            <person name="Mongodin E.F."/>
        </authorList>
    </citation>
    <scope>NUCLEOTIDE SEQUENCE [LARGE SCALE GENOMIC DNA]</scope>
    <source>
        <strain evidence="1 2">S36L11</strain>
    </source>
</reference>
<dbReference type="PATRIC" id="fig|1339327.3.peg.2239"/>
<evidence type="ECO:0000313" key="2">
    <source>
        <dbReference type="Proteomes" id="UP000022082"/>
    </source>
</evidence>
<protein>
    <submittedName>
        <fullName evidence="1">Uncharacterized protein</fullName>
    </submittedName>
</protein>
<accession>A0A015Z2U2</accession>
<dbReference type="EMBL" id="JGDJ01000170">
    <property type="protein sequence ID" value="EXZ29164.1"/>
    <property type="molecule type" value="Genomic_DNA"/>
</dbReference>
<gene>
    <name evidence="1" type="ORF">M136_1595</name>
</gene>
<sequence length="62" mass="7027">MTDEELRKFCLEQAVLISINKKSLNEFGRISESISLFDLSNMIFQYIKSGAKPTVKISVSID</sequence>
<dbReference type="RefSeq" id="WP_005819336.1">
    <property type="nucleotide sequence ID" value="NZ_JGDJ01000170.1"/>
</dbReference>
<dbReference type="AlphaFoldDB" id="A0A015Z2U2"/>